<evidence type="ECO:0000256" key="7">
    <source>
        <dbReference type="SAM" id="Phobius"/>
    </source>
</evidence>
<feature type="transmembrane region" description="Helical" evidence="7">
    <location>
        <begin position="189"/>
        <end position="212"/>
    </location>
</feature>
<feature type="transmembrane region" description="Helical" evidence="7">
    <location>
        <begin position="104"/>
        <end position="121"/>
    </location>
</feature>
<reference evidence="8" key="2">
    <citation type="submission" date="2025-09" db="UniProtKB">
        <authorList>
            <consortium name="Ensembl"/>
        </authorList>
    </citation>
    <scope>IDENTIFICATION</scope>
</reference>
<dbReference type="Gene3D" id="1.20.1080.10">
    <property type="entry name" value="Glycerol uptake facilitator protein"/>
    <property type="match status" value="1"/>
</dbReference>
<dbReference type="InterPro" id="IPR023271">
    <property type="entry name" value="Aquaporin-like"/>
</dbReference>
<dbReference type="FunFam" id="1.20.1080.10:FF:000019">
    <property type="entry name" value="AQuaPorin or aquaglyceroporin related"/>
    <property type="match status" value="1"/>
</dbReference>
<keyword evidence="9" id="KW-1185">Reference proteome</keyword>
<dbReference type="GeneTree" id="ENSGT00940000165638"/>
<dbReference type="Ensembl" id="ENSOKIT00005109568.1">
    <property type="protein sequence ID" value="ENSOKIP00005102273.1"/>
    <property type="gene ID" value="ENSOKIG00005044970.1"/>
</dbReference>
<evidence type="ECO:0000256" key="2">
    <source>
        <dbReference type="ARBA" id="ARBA00006175"/>
    </source>
</evidence>
<dbReference type="PRINTS" id="PR02020">
    <property type="entry name" value="AQUAPORIN8"/>
</dbReference>
<keyword evidence="5 7" id="KW-0472">Membrane</keyword>
<dbReference type="Pfam" id="PF00230">
    <property type="entry name" value="MIP"/>
    <property type="match status" value="1"/>
</dbReference>
<feature type="transmembrane region" description="Helical" evidence="7">
    <location>
        <begin position="263"/>
        <end position="284"/>
    </location>
</feature>
<comment type="similarity">
    <text evidence="2 6">Belongs to the MIP/aquaporin (TC 1.A.8) family.</text>
</comment>
<gene>
    <name evidence="8" type="primary">aqp8b</name>
</gene>
<evidence type="ECO:0000256" key="5">
    <source>
        <dbReference type="ARBA" id="ARBA00023136"/>
    </source>
</evidence>
<dbReference type="InterPro" id="IPR023277">
    <property type="entry name" value="Aquaporin_8"/>
</dbReference>
<keyword evidence="4 7" id="KW-1133">Transmembrane helix</keyword>
<sequence length="294" mass="31291">MEQFNFMLSLSLSFSLSTLYLALSFFELTKVQVISNAEGTMELGDIGTSLMASDSKKAPVQPPNKFERLVQPCLAELVGTMFFVFIGCVSVIENVEAAGRLQPALVHGLAVAVMVACMAEISGSHFNPPFTIAIYLCGGMKLNMVGPYLVSQLIGGVLGASMSKLMTTTENYSKAQGAAFALLQSQDQLWGALFGEIAMTCLVTMVVLLGAVNAKSSSPMVPFMVGCTVIINILAGGDVSGTCLNPARALGPAIVADYWTYHWVYWVGPITGGLVAAALVRLLLGDRKTRILMK</sequence>
<feature type="transmembrane region" description="Helical" evidence="7">
    <location>
        <begin position="73"/>
        <end position="92"/>
    </location>
</feature>
<dbReference type="InterPro" id="IPR000425">
    <property type="entry name" value="MIP"/>
</dbReference>
<dbReference type="GO" id="GO:0015250">
    <property type="term" value="F:water channel activity"/>
    <property type="evidence" value="ECO:0007669"/>
    <property type="project" value="TreeGrafter"/>
</dbReference>
<evidence type="ECO:0000313" key="9">
    <source>
        <dbReference type="Proteomes" id="UP000694557"/>
    </source>
</evidence>
<evidence type="ECO:0000256" key="4">
    <source>
        <dbReference type="ARBA" id="ARBA00022989"/>
    </source>
</evidence>
<reference evidence="8" key="1">
    <citation type="submission" date="2025-08" db="UniProtKB">
        <authorList>
            <consortium name="Ensembl"/>
        </authorList>
    </citation>
    <scope>IDENTIFICATION</scope>
</reference>
<accession>A0A8C7KJV7</accession>
<name>A0A8C7KJV7_ONCKI</name>
<keyword evidence="3 6" id="KW-0812">Transmembrane</keyword>
<evidence type="ECO:0000256" key="1">
    <source>
        <dbReference type="ARBA" id="ARBA00004141"/>
    </source>
</evidence>
<dbReference type="PANTHER" id="PTHR45665">
    <property type="entry name" value="AQUAPORIN-8"/>
    <property type="match status" value="1"/>
</dbReference>
<dbReference type="PANTHER" id="PTHR45665:SF11">
    <property type="entry name" value="AQUAPORIN 8B-RELATED"/>
    <property type="match status" value="1"/>
</dbReference>
<feature type="transmembrane region" description="Helical" evidence="7">
    <location>
        <begin position="6"/>
        <end position="26"/>
    </location>
</feature>
<dbReference type="PRINTS" id="PR00783">
    <property type="entry name" value="MINTRINSICP"/>
</dbReference>
<protein>
    <submittedName>
        <fullName evidence="8">Aquaporin 8b</fullName>
    </submittedName>
</protein>
<dbReference type="InterPro" id="IPR034294">
    <property type="entry name" value="Aquaporin_transptr"/>
</dbReference>
<dbReference type="SUPFAM" id="SSF81338">
    <property type="entry name" value="Aquaporin-like"/>
    <property type="match status" value="1"/>
</dbReference>
<dbReference type="GO" id="GO:0005886">
    <property type="term" value="C:plasma membrane"/>
    <property type="evidence" value="ECO:0007669"/>
    <property type="project" value="TreeGrafter"/>
</dbReference>
<dbReference type="Proteomes" id="UP000694557">
    <property type="component" value="Unassembled WGS sequence"/>
</dbReference>
<organism evidence="8 9">
    <name type="scientific">Oncorhynchus kisutch</name>
    <name type="common">Coho salmon</name>
    <name type="synonym">Salmo kisutch</name>
    <dbReference type="NCBI Taxonomy" id="8019"/>
    <lineage>
        <taxon>Eukaryota</taxon>
        <taxon>Metazoa</taxon>
        <taxon>Chordata</taxon>
        <taxon>Craniata</taxon>
        <taxon>Vertebrata</taxon>
        <taxon>Euteleostomi</taxon>
        <taxon>Actinopterygii</taxon>
        <taxon>Neopterygii</taxon>
        <taxon>Teleostei</taxon>
        <taxon>Protacanthopterygii</taxon>
        <taxon>Salmoniformes</taxon>
        <taxon>Salmonidae</taxon>
        <taxon>Salmoninae</taxon>
        <taxon>Oncorhynchus</taxon>
    </lineage>
</organism>
<feature type="transmembrane region" description="Helical" evidence="7">
    <location>
        <begin position="219"/>
        <end position="237"/>
    </location>
</feature>
<evidence type="ECO:0000313" key="8">
    <source>
        <dbReference type="Ensembl" id="ENSOKIP00005102273.1"/>
    </source>
</evidence>
<keyword evidence="6" id="KW-0813">Transport</keyword>
<evidence type="ECO:0000256" key="6">
    <source>
        <dbReference type="RuleBase" id="RU000477"/>
    </source>
</evidence>
<comment type="subcellular location">
    <subcellularLocation>
        <location evidence="1">Membrane</location>
        <topology evidence="1">Multi-pass membrane protein</topology>
    </subcellularLocation>
</comment>
<proteinExistence type="inferred from homology"/>
<evidence type="ECO:0000256" key="3">
    <source>
        <dbReference type="ARBA" id="ARBA00022692"/>
    </source>
</evidence>
<feature type="transmembrane region" description="Helical" evidence="7">
    <location>
        <begin position="142"/>
        <end position="162"/>
    </location>
</feature>
<dbReference type="AlphaFoldDB" id="A0A8C7KJV7"/>